<proteinExistence type="predicted"/>
<accession>A0A6J4PPY0</accession>
<evidence type="ECO:0000313" key="1">
    <source>
        <dbReference type="EMBL" id="CAA9420350.1"/>
    </source>
</evidence>
<evidence type="ECO:0008006" key="2">
    <source>
        <dbReference type="Google" id="ProtNLM"/>
    </source>
</evidence>
<sequence>MAPDLVALGGLTVLAATAVPDLPRRIAVPLTLGAWTNANAFGVLAFRPDAQGHPAYRGAVAGSFALTTWGFTALAAHACTTPPGAAARIRGRGRRT</sequence>
<gene>
    <name evidence="1" type="ORF">AVDCRST_MAG64-2830</name>
</gene>
<dbReference type="EMBL" id="CADCUQ010000642">
    <property type="protein sequence ID" value="CAA9420350.1"/>
    <property type="molecule type" value="Genomic_DNA"/>
</dbReference>
<name>A0A6J4PPY0_9BACT</name>
<dbReference type="AlphaFoldDB" id="A0A6J4PPY0"/>
<reference evidence="1" key="1">
    <citation type="submission" date="2020-02" db="EMBL/GenBank/DDBJ databases">
        <authorList>
            <person name="Meier V. D."/>
        </authorList>
    </citation>
    <scope>NUCLEOTIDE SEQUENCE</scope>
    <source>
        <strain evidence="1">AVDCRST_MAG64</strain>
    </source>
</reference>
<protein>
    <recommendedName>
        <fullName evidence="2">Integral membrane protein</fullName>
    </recommendedName>
</protein>
<organism evidence="1">
    <name type="scientific">uncultured Phycisphaerae bacterium</name>
    <dbReference type="NCBI Taxonomy" id="904963"/>
    <lineage>
        <taxon>Bacteria</taxon>
        <taxon>Pseudomonadati</taxon>
        <taxon>Planctomycetota</taxon>
        <taxon>Phycisphaerae</taxon>
        <taxon>environmental samples</taxon>
    </lineage>
</organism>